<sequence>MTPAVLLVGFCATMTAIAIGRLVVDDERDPIDVGTALVVFGITLLSALWVALEEGWLSLPGRALLAITGFAAVGSGAVVIGRHWETPTDAERSQTRQADDDDGDCA</sequence>
<name>A0A8J8TSJ8_9EURY</name>
<dbReference type="RefSeq" id="WP_148855612.1">
    <property type="nucleotide sequence ID" value="NZ_PHNJ01000001.1"/>
</dbReference>
<keyword evidence="2" id="KW-0812">Transmembrane</keyword>
<feature type="transmembrane region" description="Helical" evidence="2">
    <location>
        <begin position="64"/>
        <end position="84"/>
    </location>
</feature>
<keyword evidence="2" id="KW-1133">Transmembrane helix</keyword>
<evidence type="ECO:0000256" key="1">
    <source>
        <dbReference type="SAM" id="MobiDB-lite"/>
    </source>
</evidence>
<keyword evidence="4" id="KW-1185">Reference proteome</keyword>
<dbReference type="Proteomes" id="UP000766904">
    <property type="component" value="Unassembled WGS sequence"/>
</dbReference>
<gene>
    <name evidence="3" type="ORF">CV102_00145</name>
</gene>
<protein>
    <submittedName>
        <fullName evidence="3">Uncharacterized protein</fullName>
    </submittedName>
</protein>
<keyword evidence="2" id="KW-0472">Membrane</keyword>
<dbReference type="OrthoDB" id="169164at2157"/>
<dbReference type="AlphaFoldDB" id="A0A8J8TSJ8"/>
<feature type="compositionally biased region" description="Basic and acidic residues" evidence="1">
    <location>
        <begin position="85"/>
        <end position="98"/>
    </location>
</feature>
<evidence type="ECO:0000313" key="3">
    <source>
        <dbReference type="EMBL" id="TYL40688.1"/>
    </source>
</evidence>
<feature type="region of interest" description="Disordered" evidence="1">
    <location>
        <begin position="85"/>
        <end position="106"/>
    </location>
</feature>
<proteinExistence type="predicted"/>
<feature type="transmembrane region" description="Helical" evidence="2">
    <location>
        <begin position="34"/>
        <end position="52"/>
    </location>
</feature>
<organism evidence="3 4">
    <name type="scientific">Natronococcus pandeyae</name>
    <dbReference type="NCBI Taxonomy" id="2055836"/>
    <lineage>
        <taxon>Archaea</taxon>
        <taxon>Methanobacteriati</taxon>
        <taxon>Methanobacteriota</taxon>
        <taxon>Stenosarchaea group</taxon>
        <taxon>Halobacteria</taxon>
        <taxon>Halobacteriales</taxon>
        <taxon>Natrialbaceae</taxon>
        <taxon>Natronococcus</taxon>
    </lineage>
</organism>
<comment type="caution">
    <text evidence="3">The sequence shown here is derived from an EMBL/GenBank/DDBJ whole genome shotgun (WGS) entry which is preliminary data.</text>
</comment>
<accession>A0A8J8TSJ8</accession>
<reference evidence="3" key="1">
    <citation type="submission" date="2017-11" db="EMBL/GenBank/DDBJ databases">
        <authorList>
            <person name="Kajale S.C."/>
            <person name="Sharma A."/>
        </authorList>
    </citation>
    <scope>NUCLEOTIDE SEQUENCE</scope>
    <source>
        <strain evidence="3">LS1_42</strain>
    </source>
</reference>
<evidence type="ECO:0000313" key="4">
    <source>
        <dbReference type="Proteomes" id="UP000766904"/>
    </source>
</evidence>
<evidence type="ECO:0000256" key="2">
    <source>
        <dbReference type="SAM" id="Phobius"/>
    </source>
</evidence>
<dbReference type="EMBL" id="PHNJ01000001">
    <property type="protein sequence ID" value="TYL40688.1"/>
    <property type="molecule type" value="Genomic_DNA"/>
</dbReference>